<evidence type="ECO:0000313" key="2">
    <source>
        <dbReference type="EMBL" id="PTQ47994.1"/>
    </source>
</evidence>
<proteinExistence type="predicted"/>
<protein>
    <submittedName>
        <fullName evidence="2">Uncharacterized protein</fullName>
    </submittedName>
</protein>
<dbReference type="EMBL" id="KZ772678">
    <property type="protein sequence ID" value="PTQ47994.1"/>
    <property type="molecule type" value="Genomic_DNA"/>
</dbReference>
<evidence type="ECO:0000256" key="1">
    <source>
        <dbReference type="SAM" id="MobiDB-lite"/>
    </source>
</evidence>
<dbReference type="Proteomes" id="UP000244005">
    <property type="component" value="Unassembled WGS sequence"/>
</dbReference>
<keyword evidence="3" id="KW-1185">Reference proteome</keyword>
<gene>
    <name evidence="2" type="ORF">MARPO_0006s0039</name>
</gene>
<feature type="region of interest" description="Disordered" evidence="1">
    <location>
        <begin position="84"/>
        <end position="139"/>
    </location>
</feature>
<organism evidence="2 3">
    <name type="scientific">Marchantia polymorpha</name>
    <name type="common">Common liverwort</name>
    <name type="synonym">Marchantia aquatica</name>
    <dbReference type="NCBI Taxonomy" id="3197"/>
    <lineage>
        <taxon>Eukaryota</taxon>
        <taxon>Viridiplantae</taxon>
        <taxon>Streptophyta</taxon>
        <taxon>Embryophyta</taxon>
        <taxon>Marchantiophyta</taxon>
        <taxon>Marchantiopsida</taxon>
        <taxon>Marchantiidae</taxon>
        <taxon>Marchantiales</taxon>
        <taxon>Marchantiaceae</taxon>
        <taxon>Marchantia</taxon>
    </lineage>
</organism>
<name>A0A2R6XPF2_MARPO</name>
<evidence type="ECO:0000313" key="3">
    <source>
        <dbReference type="Proteomes" id="UP000244005"/>
    </source>
</evidence>
<accession>A0A2R6XPF2</accession>
<dbReference type="AlphaFoldDB" id="A0A2R6XPF2"/>
<sequence length="139" mass="16005">MPALSQVMRRTVCGHDRMSMPHVAPNRERQTYRYPRGQGSIRSLRKRIGNSNGCCCCCCRNGSLVSETMRRNEIELRVREKLAAKHSRVKGGPRLVASGRWRQMHRARHREEGRGPHKEEEEEEEEEARVGRKATGGRV</sequence>
<reference evidence="3" key="1">
    <citation type="journal article" date="2017" name="Cell">
        <title>Insights into land plant evolution garnered from the Marchantia polymorpha genome.</title>
        <authorList>
            <person name="Bowman J.L."/>
            <person name="Kohchi T."/>
            <person name="Yamato K.T."/>
            <person name="Jenkins J."/>
            <person name="Shu S."/>
            <person name="Ishizaki K."/>
            <person name="Yamaoka S."/>
            <person name="Nishihama R."/>
            <person name="Nakamura Y."/>
            <person name="Berger F."/>
            <person name="Adam C."/>
            <person name="Aki S.S."/>
            <person name="Althoff F."/>
            <person name="Araki T."/>
            <person name="Arteaga-Vazquez M.A."/>
            <person name="Balasubrmanian S."/>
            <person name="Barry K."/>
            <person name="Bauer D."/>
            <person name="Boehm C.R."/>
            <person name="Briginshaw L."/>
            <person name="Caballero-Perez J."/>
            <person name="Catarino B."/>
            <person name="Chen F."/>
            <person name="Chiyoda S."/>
            <person name="Chovatia M."/>
            <person name="Davies K.M."/>
            <person name="Delmans M."/>
            <person name="Demura T."/>
            <person name="Dierschke T."/>
            <person name="Dolan L."/>
            <person name="Dorantes-Acosta A.E."/>
            <person name="Eklund D.M."/>
            <person name="Florent S.N."/>
            <person name="Flores-Sandoval E."/>
            <person name="Fujiyama A."/>
            <person name="Fukuzawa H."/>
            <person name="Galik B."/>
            <person name="Grimanelli D."/>
            <person name="Grimwood J."/>
            <person name="Grossniklaus U."/>
            <person name="Hamada T."/>
            <person name="Haseloff J."/>
            <person name="Hetherington A.J."/>
            <person name="Higo A."/>
            <person name="Hirakawa Y."/>
            <person name="Hundley H.N."/>
            <person name="Ikeda Y."/>
            <person name="Inoue K."/>
            <person name="Inoue S.I."/>
            <person name="Ishida S."/>
            <person name="Jia Q."/>
            <person name="Kakita M."/>
            <person name="Kanazawa T."/>
            <person name="Kawai Y."/>
            <person name="Kawashima T."/>
            <person name="Kennedy M."/>
            <person name="Kinose K."/>
            <person name="Kinoshita T."/>
            <person name="Kohara Y."/>
            <person name="Koide E."/>
            <person name="Komatsu K."/>
            <person name="Kopischke S."/>
            <person name="Kubo M."/>
            <person name="Kyozuka J."/>
            <person name="Lagercrantz U."/>
            <person name="Lin S.S."/>
            <person name="Lindquist E."/>
            <person name="Lipzen A.M."/>
            <person name="Lu C.W."/>
            <person name="De Luna E."/>
            <person name="Martienssen R.A."/>
            <person name="Minamino N."/>
            <person name="Mizutani M."/>
            <person name="Mizutani M."/>
            <person name="Mochizuki N."/>
            <person name="Monte I."/>
            <person name="Mosher R."/>
            <person name="Nagasaki H."/>
            <person name="Nakagami H."/>
            <person name="Naramoto S."/>
            <person name="Nishitani K."/>
            <person name="Ohtani M."/>
            <person name="Okamoto T."/>
            <person name="Okumura M."/>
            <person name="Phillips J."/>
            <person name="Pollak B."/>
            <person name="Reinders A."/>
            <person name="Rovekamp M."/>
            <person name="Sano R."/>
            <person name="Sawa S."/>
            <person name="Schmid M.W."/>
            <person name="Shirakawa M."/>
            <person name="Solano R."/>
            <person name="Spunde A."/>
            <person name="Suetsugu N."/>
            <person name="Sugano S."/>
            <person name="Sugiyama A."/>
            <person name="Sun R."/>
            <person name="Suzuki Y."/>
            <person name="Takenaka M."/>
            <person name="Takezawa D."/>
            <person name="Tomogane H."/>
            <person name="Tsuzuki M."/>
            <person name="Ueda T."/>
            <person name="Umeda M."/>
            <person name="Ward J.M."/>
            <person name="Watanabe Y."/>
            <person name="Yazaki K."/>
            <person name="Yokoyama R."/>
            <person name="Yoshitake Y."/>
            <person name="Yotsui I."/>
            <person name="Zachgo S."/>
            <person name="Schmutz J."/>
        </authorList>
    </citation>
    <scope>NUCLEOTIDE SEQUENCE [LARGE SCALE GENOMIC DNA]</scope>
    <source>
        <strain evidence="3">Tak-1</strain>
    </source>
</reference>
<feature type="compositionally biased region" description="Basic and acidic residues" evidence="1">
    <location>
        <begin position="109"/>
        <end position="119"/>
    </location>
</feature>